<evidence type="ECO:0000259" key="1">
    <source>
        <dbReference type="PROSITE" id="PS50206"/>
    </source>
</evidence>
<dbReference type="PROSITE" id="PS50206">
    <property type="entry name" value="RHODANESE_3"/>
    <property type="match status" value="2"/>
</dbReference>
<sequence length="163" mass="17690">MKDRPLVLYCNGPFCGKSKRLAAELAEAGYTNVRRYQLGAPGWRALAGAAMQTEVSALQYIRSDPTAVWVDARESSQFATETIPGARNIPVSGLKPGKDQGVVKEAKDDGRLPMEDHNTRIVVFGAIGKDAQAVADSISREAFHNVSFVAAPFEEVRQILASR</sequence>
<feature type="domain" description="Rhodanese" evidence="1">
    <location>
        <begin position="63"/>
        <end position="161"/>
    </location>
</feature>
<dbReference type="InterPro" id="IPR036873">
    <property type="entry name" value="Rhodanese-like_dom_sf"/>
</dbReference>
<protein>
    <recommendedName>
        <fullName evidence="1">Rhodanese domain-containing protein</fullName>
    </recommendedName>
</protein>
<dbReference type="EMBL" id="CP060782">
    <property type="protein sequence ID" value="QNP45244.1"/>
    <property type="molecule type" value="Genomic_DNA"/>
</dbReference>
<proteinExistence type="predicted"/>
<dbReference type="CDD" id="cd00158">
    <property type="entry name" value="RHOD"/>
    <property type="match status" value="2"/>
</dbReference>
<evidence type="ECO:0000313" key="3">
    <source>
        <dbReference type="Proteomes" id="UP000516105"/>
    </source>
</evidence>
<dbReference type="Gene3D" id="3.40.250.10">
    <property type="entry name" value="Rhodanese-like domain"/>
    <property type="match status" value="2"/>
</dbReference>
<accession>A0ABX6T5V9</accession>
<dbReference type="Proteomes" id="UP000516105">
    <property type="component" value="Chromosome"/>
</dbReference>
<organism evidence="2 3">
    <name type="scientific">Sphingomonas sediminicola</name>
    <dbReference type="NCBI Taxonomy" id="386874"/>
    <lineage>
        <taxon>Bacteria</taxon>
        <taxon>Pseudomonadati</taxon>
        <taxon>Pseudomonadota</taxon>
        <taxon>Alphaproteobacteria</taxon>
        <taxon>Sphingomonadales</taxon>
        <taxon>Sphingomonadaceae</taxon>
        <taxon>Sphingomonas</taxon>
    </lineage>
</organism>
<dbReference type="SMART" id="SM00450">
    <property type="entry name" value="RHOD"/>
    <property type="match status" value="1"/>
</dbReference>
<dbReference type="Pfam" id="PF00581">
    <property type="entry name" value="Rhodanese"/>
    <property type="match status" value="1"/>
</dbReference>
<dbReference type="PANTHER" id="PTHR44086:SF10">
    <property type="entry name" value="THIOSULFATE SULFURTRANSFERASE_RHODANESE-LIKE DOMAIN-CONTAINING PROTEIN 3"/>
    <property type="match status" value="1"/>
</dbReference>
<name>A0ABX6T5V9_9SPHN</name>
<dbReference type="PANTHER" id="PTHR44086">
    <property type="entry name" value="THIOSULFATE SULFURTRANSFERASE RDL2, MITOCHONDRIAL-RELATED"/>
    <property type="match status" value="1"/>
</dbReference>
<reference evidence="2 3" key="1">
    <citation type="submission" date="2020-08" db="EMBL/GenBank/DDBJ databases">
        <title>Genome sequence of Sphingomonas sediminicola KACC 15039T.</title>
        <authorList>
            <person name="Hyun D.-W."/>
            <person name="Bae J.-W."/>
        </authorList>
    </citation>
    <scope>NUCLEOTIDE SEQUENCE [LARGE SCALE GENOMIC DNA]</scope>
    <source>
        <strain evidence="2 3">KACC 15039</strain>
    </source>
</reference>
<dbReference type="InterPro" id="IPR001763">
    <property type="entry name" value="Rhodanese-like_dom"/>
</dbReference>
<gene>
    <name evidence="2" type="ORF">H9L14_11440</name>
</gene>
<dbReference type="SUPFAM" id="SSF52821">
    <property type="entry name" value="Rhodanese/Cell cycle control phosphatase"/>
    <property type="match status" value="2"/>
</dbReference>
<keyword evidence="3" id="KW-1185">Reference proteome</keyword>
<dbReference type="RefSeq" id="WP_187708200.1">
    <property type="nucleotide sequence ID" value="NZ_CP060782.1"/>
</dbReference>
<feature type="domain" description="Rhodanese" evidence="1">
    <location>
        <begin position="2"/>
        <end position="52"/>
    </location>
</feature>
<evidence type="ECO:0000313" key="2">
    <source>
        <dbReference type="EMBL" id="QNP45244.1"/>
    </source>
</evidence>